<sequence length="87" mass="9437">MSIRVLLGGGAAAVAARWQEDEFTAMLAQTVFTLSFTPLDLDTVTVRVNGVLYDDVADWTVLATTLTWLDTPFALAAGDSVIARYIR</sequence>
<organism evidence="1">
    <name type="scientific">viral metagenome</name>
    <dbReference type="NCBI Taxonomy" id="1070528"/>
    <lineage>
        <taxon>unclassified sequences</taxon>
        <taxon>metagenomes</taxon>
        <taxon>organismal metagenomes</taxon>
    </lineage>
</organism>
<protein>
    <submittedName>
        <fullName evidence="1">Uncharacterized protein</fullName>
    </submittedName>
</protein>
<evidence type="ECO:0000313" key="1">
    <source>
        <dbReference type="EMBL" id="QJH93813.1"/>
    </source>
</evidence>
<proteinExistence type="predicted"/>
<reference evidence="1" key="1">
    <citation type="submission" date="2020-03" db="EMBL/GenBank/DDBJ databases">
        <title>The deep terrestrial virosphere.</title>
        <authorList>
            <person name="Holmfeldt K."/>
            <person name="Nilsson E."/>
            <person name="Simone D."/>
            <person name="Lopez-Fernandez M."/>
            <person name="Wu X."/>
            <person name="de Brujin I."/>
            <person name="Lundin D."/>
            <person name="Andersson A."/>
            <person name="Bertilsson S."/>
            <person name="Dopson M."/>
        </authorList>
    </citation>
    <scope>NUCLEOTIDE SEQUENCE</scope>
    <source>
        <strain evidence="1">TM448B00134</strain>
    </source>
</reference>
<dbReference type="AlphaFoldDB" id="A0A6M3X9D9"/>
<accession>A0A6M3X9D9</accession>
<dbReference type="EMBL" id="MT144591">
    <property type="protein sequence ID" value="QJH93813.1"/>
    <property type="molecule type" value="Genomic_DNA"/>
</dbReference>
<name>A0A6M3X9D9_9ZZZZ</name>
<gene>
    <name evidence="1" type="ORF">TM448B00134_0107</name>
</gene>